<evidence type="ECO:0000256" key="1">
    <source>
        <dbReference type="SAM" id="SignalP"/>
    </source>
</evidence>
<feature type="signal peptide" evidence="1">
    <location>
        <begin position="1"/>
        <end position="19"/>
    </location>
</feature>
<accession>A0AA37X6Z4</accession>
<proteinExistence type="predicted"/>
<dbReference type="AlphaFoldDB" id="A0AA37X6Z4"/>
<sequence>MFSNCKMWAAAGMALCALAAVSLDPPDIAVAAAGTGNATGAAGFGSANANTNMTDLTPQGALSIAVSGVPDSTFAQEEKTYQGDVTQTSAWRGFSHQGSRTITLAFKSPVDVQSIQIQALQNFSLGVYFPSYVEFQFEQNGQWYTAGQRPSAVPQSDQNVMTQTFAWSSAAGIEASAVRLVIPVDVWVFVHGFDVQGSTTAHGLAASTLAKVTAASGKPLGPLLPSASNAAGIRNMLLVQTGANGSQGTWSVQDFEPMLAYVTESGQMTKPLFDTMLFLPYGSVNDTEQGLSNYLQDLFAIGKQLRALNEAVGIVNQTLHRPGYQEKVVLSLPYFAYGNIDFGDIGGKDVQFGGTSGDPNGLQSREAAETWYVNQLLTDWKKADFKHLKLVGLYWDEEQYRQTMPGEAQYIQYASSLAKANALPLFWIPYYGAGGIWHWQSLGFTAAWIQPNYVEQGQQADLARMTNATETASELGLGVEVELTGIDAAHQAVYDSSLAQLSADGYGTNQASHAYYDGSKLLLTSERSHGSERIAYDTTASFIAGVGIHGGS</sequence>
<dbReference type="RefSeq" id="WP_284227371.1">
    <property type="nucleotide sequence ID" value="NZ_BSRA01000011.1"/>
</dbReference>
<protein>
    <recommendedName>
        <fullName evidence="4">F5/8 type C domain-containing protein</fullName>
    </recommendedName>
</protein>
<feature type="chain" id="PRO_5041393340" description="F5/8 type C domain-containing protein" evidence="1">
    <location>
        <begin position="20"/>
        <end position="552"/>
    </location>
</feature>
<dbReference type="Pfam" id="PF16147">
    <property type="entry name" value="DUF4855"/>
    <property type="match status" value="1"/>
</dbReference>
<comment type="caution">
    <text evidence="2">The sequence shown here is derived from an EMBL/GenBank/DDBJ whole genome shotgun (WGS) entry which is preliminary data.</text>
</comment>
<dbReference type="EMBL" id="BSRA01000011">
    <property type="protein sequence ID" value="GLV14349.1"/>
    <property type="molecule type" value="Genomic_DNA"/>
</dbReference>
<reference evidence="2" key="1">
    <citation type="submission" date="2023-02" db="EMBL/GenBank/DDBJ databases">
        <title>Proposal of a novel subspecies: Alicyclobacillus hesperidum subspecies aegle.</title>
        <authorList>
            <person name="Goto K."/>
            <person name="Fujii T."/>
            <person name="Yasui K."/>
            <person name="Mochida K."/>
            <person name="Kato-Tanaka Y."/>
            <person name="Morohoshi S."/>
            <person name="An S.Y."/>
            <person name="Kasai H."/>
            <person name="Yokota A."/>
        </authorList>
    </citation>
    <scope>NUCLEOTIDE SEQUENCE</scope>
    <source>
        <strain evidence="2">DSM 12766</strain>
    </source>
</reference>
<evidence type="ECO:0008006" key="4">
    <source>
        <dbReference type="Google" id="ProtNLM"/>
    </source>
</evidence>
<dbReference type="Proteomes" id="UP001157137">
    <property type="component" value="Unassembled WGS sequence"/>
</dbReference>
<keyword evidence="1" id="KW-0732">Signal</keyword>
<name>A0AA37X6Z4_9BACL</name>
<organism evidence="2 3">
    <name type="scientific">Alicyclobacillus hesperidum</name>
    <dbReference type="NCBI Taxonomy" id="89784"/>
    <lineage>
        <taxon>Bacteria</taxon>
        <taxon>Bacillati</taxon>
        <taxon>Bacillota</taxon>
        <taxon>Bacilli</taxon>
        <taxon>Bacillales</taxon>
        <taxon>Alicyclobacillaceae</taxon>
        <taxon>Alicyclobacillus</taxon>
    </lineage>
</organism>
<dbReference type="InterPro" id="IPR032329">
    <property type="entry name" value="DUF4855"/>
</dbReference>
<gene>
    <name evidence="2" type="ORF">Heshes_20330</name>
</gene>
<evidence type="ECO:0000313" key="3">
    <source>
        <dbReference type="Proteomes" id="UP001157137"/>
    </source>
</evidence>
<evidence type="ECO:0000313" key="2">
    <source>
        <dbReference type="EMBL" id="GLV14349.1"/>
    </source>
</evidence>